<dbReference type="PROSITE" id="PS50261">
    <property type="entry name" value="G_PROTEIN_RECEP_F2_4"/>
    <property type="match status" value="1"/>
</dbReference>
<evidence type="ECO:0000256" key="4">
    <source>
        <dbReference type="ARBA" id="ARBA00022536"/>
    </source>
</evidence>
<feature type="chain" id="PRO_5018127655" description="G-protein coupled receptors family 2 profile 2 domain-containing protein" evidence="15">
    <location>
        <begin position="26"/>
        <end position="989"/>
    </location>
</feature>
<keyword evidence="11" id="KW-1015">Disulfide bond</keyword>
<name>A0A3M6UNE0_POCDA</name>
<evidence type="ECO:0000256" key="6">
    <source>
        <dbReference type="ARBA" id="ARBA00022729"/>
    </source>
</evidence>
<feature type="transmembrane region" description="Helical" evidence="14">
    <location>
        <begin position="726"/>
        <end position="745"/>
    </location>
</feature>
<sequence length="989" mass="106953">MTPSFASALLFVFVETILFGSMTNACPFSNGNERRPPSITVTSCDDGSLILTHLGCLSSHNFHFNDSLWNYQVARFKFDGNIVITNLVHLRGTNALSLTGENITIDLNGVLKVDVNTMPSSHKETRLVGGFVSAIGANGNPYGGPGRGLYYKKEAGGAGHGGHGEGKRKYSYSKPYGLKNVDHYLGGSTGAFTGSNTPGFGGPAIELNATGKIEIRGAIEASAISNPVLSGISSNEKIGGNSGGLVRLIAETVHISHEARIYVNGSKGICSGKNCKAGGGSGGIVQIISSCGSIAPNAIFLSGGSQAEDGFLYIKGISEGNFQTFPDDPYSWGQKSSSTRTLTSGARITIPASTSPRYSSSEITTVNSAISTATFHTTSKVFTSSELDTTTSYAHDISTRTSHQISPVRIASSSSLQPPHPTESTISVPPFKKGTVEDLQNLLEKVKTYKENKVNTSNPVEAITQFLESFRTFAVVGNLTTYIINISISLIVELNELMLSDRHHKLQLISALLNTVDELLDDKNAAVWRSSEMLMDLVEAVEKTALLAINYTSATNQSVMLIKKNLEMHSIVHYVNPNSNVTIPNPNKQSRSTALITLQASGLSMNISRYTKEGRLAVSMVIYKNQISYFTSRTPSAAIDGGGEWSSNGLSLIKSDSESTVCSTNHLTSFAVIMSFTEVDVSPKDQFALGIITYIGCSISLVSLASAIMIFLYLRSLTDIRYQIHLHLCIALAMAQVVFLVGITATERKWLCALVAVLLHYLYTASFAWMSAEGLHLYFKIVAVFNLQNLKFIYYAVFGWGSPIIVVGISAITRTEGYGTRNTCWLSLDKGLIWSFVGPVAAIILFNLSMLGMTIKVLVSLTDVAESNVQKNSLRSCIKAALILMPLLGISWIFGLLSVNSGTIAFQYLFAIMNCSQGLFIFICHCIGNTEVRAALIRSKKRHSVKVSTQNRCSRQISLDKMKTKSKVLKQSEDQKNPKTDIVKVEGSQ</sequence>
<keyword evidence="3" id="KW-1003">Cell membrane</keyword>
<dbReference type="STRING" id="46731.A0A3M6UNE0"/>
<dbReference type="AlphaFoldDB" id="A0A3M6UNE0"/>
<feature type="region of interest" description="Disordered" evidence="13">
    <location>
        <begin position="411"/>
        <end position="430"/>
    </location>
</feature>
<dbReference type="Gene3D" id="2.60.220.50">
    <property type="match status" value="1"/>
</dbReference>
<evidence type="ECO:0000256" key="5">
    <source>
        <dbReference type="ARBA" id="ARBA00022692"/>
    </source>
</evidence>
<evidence type="ECO:0000259" key="16">
    <source>
        <dbReference type="PROSITE" id="PS50261"/>
    </source>
</evidence>
<dbReference type="GO" id="GO:0005886">
    <property type="term" value="C:plasma membrane"/>
    <property type="evidence" value="ECO:0007669"/>
    <property type="project" value="UniProtKB-SubCell"/>
</dbReference>
<feature type="transmembrane region" description="Helical" evidence="14">
    <location>
        <begin position="832"/>
        <end position="859"/>
    </location>
</feature>
<feature type="transmembrane region" description="Helical" evidence="14">
    <location>
        <begin position="751"/>
        <end position="772"/>
    </location>
</feature>
<dbReference type="Gene3D" id="1.20.1070.10">
    <property type="entry name" value="Rhodopsin 7-helix transmembrane proteins"/>
    <property type="match status" value="1"/>
</dbReference>
<dbReference type="InterPro" id="IPR000203">
    <property type="entry name" value="GPS"/>
</dbReference>
<feature type="domain" description="G-protein coupled receptors family 2 profile 2" evidence="16">
    <location>
        <begin position="689"/>
        <end position="929"/>
    </location>
</feature>
<comment type="similarity">
    <text evidence="2">Belongs to the G-protein coupled receptor 2 family. Adhesion G-protein coupled receptor (ADGR) subfamily.</text>
</comment>
<evidence type="ECO:0000256" key="1">
    <source>
        <dbReference type="ARBA" id="ARBA00004651"/>
    </source>
</evidence>
<keyword evidence="8" id="KW-0106">Calcium</keyword>
<evidence type="ECO:0000256" key="11">
    <source>
        <dbReference type="ARBA" id="ARBA00023157"/>
    </source>
</evidence>
<dbReference type="GO" id="GO:0007166">
    <property type="term" value="P:cell surface receptor signaling pathway"/>
    <property type="evidence" value="ECO:0007669"/>
    <property type="project" value="InterPro"/>
</dbReference>
<dbReference type="PRINTS" id="PR00249">
    <property type="entry name" value="GPCRSECRETIN"/>
</dbReference>
<keyword evidence="4" id="KW-0245">EGF-like domain</keyword>
<dbReference type="Pfam" id="PF00002">
    <property type="entry name" value="7tm_2"/>
    <property type="match status" value="1"/>
</dbReference>
<dbReference type="PANTHER" id="PTHR12011:SF347">
    <property type="entry name" value="FI21270P1-RELATED"/>
    <property type="match status" value="1"/>
</dbReference>
<keyword evidence="10 14" id="KW-0472">Membrane</keyword>
<accession>A0A3M6UNE0</accession>
<dbReference type="PANTHER" id="PTHR12011">
    <property type="entry name" value="ADHESION G-PROTEIN COUPLED RECEPTOR"/>
    <property type="match status" value="1"/>
</dbReference>
<evidence type="ECO:0000256" key="2">
    <source>
        <dbReference type="ARBA" id="ARBA00007343"/>
    </source>
</evidence>
<gene>
    <name evidence="17" type="ORF">pdam_00018943</name>
</gene>
<reference evidence="17 18" key="1">
    <citation type="journal article" date="2018" name="Sci. Rep.">
        <title>Comparative analysis of the Pocillopora damicornis genome highlights role of immune system in coral evolution.</title>
        <authorList>
            <person name="Cunning R."/>
            <person name="Bay R.A."/>
            <person name="Gillette P."/>
            <person name="Baker A.C."/>
            <person name="Traylor-Knowles N."/>
        </authorList>
    </citation>
    <scope>NUCLEOTIDE SEQUENCE [LARGE SCALE GENOMIC DNA]</scope>
    <source>
        <strain evidence="17">RSMAS</strain>
        <tissue evidence="17">Whole animal</tissue>
    </source>
</reference>
<feature type="region of interest" description="Disordered" evidence="13">
    <location>
        <begin position="962"/>
        <end position="989"/>
    </location>
</feature>
<dbReference type="FunFam" id="1.20.1070.10:FF:000054">
    <property type="entry name" value="Adhesion G protein-coupled receptor E3"/>
    <property type="match status" value="1"/>
</dbReference>
<dbReference type="OrthoDB" id="5967661at2759"/>
<evidence type="ECO:0000313" key="18">
    <source>
        <dbReference type="Proteomes" id="UP000275408"/>
    </source>
</evidence>
<dbReference type="EMBL" id="RCHS01001116">
    <property type="protein sequence ID" value="RMX55160.1"/>
    <property type="molecule type" value="Genomic_DNA"/>
</dbReference>
<comment type="caution">
    <text evidence="17">The sequence shown here is derived from an EMBL/GenBank/DDBJ whole genome shotgun (WGS) entry which is preliminary data.</text>
</comment>
<feature type="transmembrane region" description="Helical" evidence="14">
    <location>
        <begin position="687"/>
        <end position="714"/>
    </location>
</feature>
<protein>
    <recommendedName>
        <fullName evidence="16">G-protein coupled receptors family 2 profile 2 domain-containing protein</fullName>
    </recommendedName>
</protein>
<keyword evidence="18" id="KW-1185">Reference proteome</keyword>
<comment type="subcellular location">
    <subcellularLocation>
        <location evidence="1">Cell membrane</location>
        <topology evidence="1">Multi-pass membrane protein</topology>
    </subcellularLocation>
</comment>
<keyword evidence="9 14" id="KW-1133">Transmembrane helix</keyword>
<feature type="signal peptide" evidence="15">
    <location>
        <begin position="1"/>
        <end position="25"/>
    </location>
</feature>
<proteinExistence type="inferred from homology"/>
<evidence type="ECO:0000256" key="3">
    <source>
        <dbReference type="ARBA" id="ARBA00022475"/>
    </source>
</evidence>
<evidence type="ECO:0000256" key="12">
    <source>
        <dbReference type="ARBA" id="ARBA00023180"/>
    </source>
</evidence>
<dbReference type="InterPro" id="IPR017981">
    <property type="entry name" value="GPCR_2-like_7TM"/>
</dbReference>
<feature type="compositionally biased region" description="Basic and acidic residues" evidence="13">
    <location>
        <begin position="970"/>
        <end position="989"/>
    </location>
</feature>
<dbReference type="Pfam" id="PF01825">
    <property type="entry name" value="GPS"/>
    <property type="match status" value="1"/>
</dbReference>
<evidence type="ECO:0000256" key="14">
    <source>
        <dbReference type="SAM" id="Phobius"/>
    </source>
</evidence>
<evidence type="ECO:0000256" key="8">
    <source>
        <dbReference type="ARBA" id="ARBA00022837"/>
    </source>
</evidence>
<dbReference type="Proteomes" id="UP000275408">
    <property type="component" value="Unassembled WGS sequence"/>
</dbReference>
<evidence type="ECO:0000256" key="15">
    <source>
        <dbReference type="SAM" id="SignalP"/>
    </source>
</evidence>
<evidence type="ECO:0000313" key="17">
    <source>
        <dbReference type="EMBL" id="RMX55160.1"/>
    </source>
</evidence>
<dbReference type="GO" id="GO:0004930">
    <property type="term" value="F:G protein-coupled receptor activity"/>
    <property type="evidence" value="ECO:0007669"/>
    <property type="project" value="InterPro"/>
</dbReference>
<evidence type="ECO:0000256" key="10">
    <source>
        <dbReference type="ARBA" id="ARBA00023136"/>
    </source>
</evidence>
<feature type="transmembrane region" description="Helical" evidence="14">
    <location>
        <begin position="792"/>
        <end position="812"/>
    </location>
</feature>
<dbReference type="InterPro" id="IPR046338">
    <property type="entry name" value="GAIN_dom_sf"/>
</dbReference>
<feature type="compositionally biased region" description="Polar residues" evidence="13">
    <location>
        <begin position="411"/>
        <end position="427"/>
    </location>
</feature>
<keyword evidence="12" id="KW-0325">Glycoprotein</keyword>
<evidence type="ECO:0000256" key="9">
    <source>
        <dbReference type="ARBA" id="ARBA00022989"/>
    </source>
</evidence>
<keyword evidence="7" id="KW-0677">Repeat</keyword>
<organism evidence="17 18">
    <name type="scientific">Pocillopora damicornis</name>
    <name type="common">Cauliflower coral</name>
    <name type="synonym">Millepora damicornis</name>
    <dbReference type="NCBI Taxonomy" id="46731"/>
    <lineage>
        <taxon>Eukaryota</taxon>
        <taxon>Metazoa</taxon>
        <taxon>Cnidaria</taxon>
        <taxon>Anthozoa</taxon>
        <taxon>Hexacorallia</taxon>
        <taxon>Scleractinia</taxon>
        <taxon>Astrocoeniina</taxon>
        <taxon>Pocilloporidae</taxon>
        <taxon>Pocillopora</taxon>
    </lineage>
</organism>
<keyword evidence="6 15" id="KW-0732">Signal</keyword>
<keyword evidence="5 14" id="KW-0812">Transmembrane</keyword>
<evidence type="ECO:0000256" key="13">
    <source>
        <dbReference type="SAM" id="MobiDB-lite"/>
    </source>
</evidence>
<evidence type="ECO:0000256" key="7">
    <source>
        <dbReference type="ARBA" id="ARBA00022737"/>
    </source>
</evidence>
<dbReference type="SMART" id="SM00303">
    <property type="entry name" value="GPS"/>
    <property type="match status" value="1"/>
</dbReference>
<dbReference type="InterPro" id="IPR000832">
    <property type="entry name" value="GPCR_2_secretin-like"/>
</dbReference>